<dbReference type="InterPro" id="IPR014001">
    <property type="entry name" value="Helicase_ATP-bd"/>
</dbReference>
<dbReference type="PROSITE" id="PS51194">
    <property type="entry name" value="HELICASE_CTER"/>
    <property type="match status" value="1"/>
</dbReference>
<dbReference type="Pfam" id="PF00271">
    <property type="entry name" value="Helicase_C"/>
    <property type="match status" value="1"/>
</dbReference>
<evidence type="ECO:0000256" key="5">
    <source>
        <dbReference type="ARBA" id="ARBA00022840"/>
    </source>
</evidence>
<keyword evidence="2" id="KW-0547">Nucleotide-binding</keyword>
<accession>E1Z2D4</accession>
<dbReference type="InterPro" id="IPR027417">
    <property type="entry name" value="P-loop_NTPase"/>
</dbReference>
<dbReference type="OMA" id="PRTFIFV"/>
<evidence type="ECO:0000256" key="3">
    <source>
        <dbReference type="ARBA" id="ARBA00022801"/>
    </source>
</evidence>
<feature type="compositionally biased region" description="Low complexity" evidence="6">
    <location>
        <begin position="268"/>
        <end position="297"/>
    </location>
</feature>
<name>E1Z2D4_CHLVA</name>
<feature type="domain" description="Helicase ATP-binding" evidence="7">
    <location>
        <begin position="89"/>
        <end position="337"/>
    </location>
</feature>
<dbReference type="FunCoup" id="E1Z2D4">
    <property type="interactions" value="138"/>
</dbReference>
<dbReference type="InterPro" id="IPR050547">
    <property type="entry name" value="DEAD_box_RNA_helicases"/>
</dbReference>
<dbReference type="Proteomes" id="UP000008141">
    <property type="component" value="Unassembled WGS sequence"/>
</dbReference>
<dbReference type="EC" id="3.6.4.13" evidence="1"/>
<dbReference type="InParanoid" id="E1Z2D4"/>
<keyword evidence="3" id="KW-0378">Hydrolase</keyword>
<evidence type="ECO:0000256" key="2">
    <source>
        <dbReference type="ARBA" id="ARBA00022741"/>
    </source>
</evidence>
<evidence type="ECO:0000256" key="6">
    <source>
        <dbReference type="SAM" id="MobiDB-lite"/>
    </source>
</evidence>
<dbReference type="STRING" id="554065.E1Z2D4"/>
<dbReference type="Gene3D" id="3.40.50.300">
    <property type="entry name" value="P-loop containing nucleotide triphosphate hydrolases"/>
    <property type="match status" value="2"/>
</dbReference>
<dbReference type="PANTHER" id="PTHR47963:SF8">
    <property type="entry name" value="ATP-DEPENDENT RNA HELICASE DEAD"/>
    <property type="match status" value="1"/>
</dbReference>
<proteinExistence type="predicted"/>
<dbReference type="EMBL" id="GL433835">
    <property type="protein sequence ID" value="EFN59639.1"/>
    <property type="molecule type" value="Genomic_DNA"/>
</dbReference>
<evidence type="ECO:0000256" key="4">
    <source>
        <dbReference type="ARBA" id="ARBA00022806"/>
    </source>
</evidence>
<keyword evidence="4" id="KW-0347">Helicase</keyword>
<organism evidence="10">
    <name type="scientific">Chlorella variabilis</name>
    <name type="common">Green alga</name>
    <dbReference type="NCBI Taxonomy" id="554065"/>
    <lineage>
        <taxon>Eukaryota</taxon>
        <taxon>Viridiplantae</taxon>
        <taxon>Chlorophyta</taxon>
        <taxon>core chlorophytes</taxon>
        <taxon>Trebouxiophyceae</taxon>
        <taxon>Chlorellales</taxon>
        <taxon>Chlorellaceae</taxon>
        <taxon>Chlorella clade</taxon>
        <taxon>Chlorella</taxon>
    </lineage>
</organism>
<dbReference type="PROSITE" id="PS51192">
    <property type="entry name" value="HELICASE_ATP_BIND_1"/>
    <property type="match status" value="1"/>
</dbReference>
<dbReference type="GO" id="GO:0003724">
    <property type="term" value="F:RNA helicase activity"/>
    <property type="evidence" value="ECO:0007669"/>
    <property type="project" value="UniProtKB-EC"/>
</dbReference>
<dbReference type="GO" id="GO:0005524">
    <property type="term" value="F:ATP binding"/>
    <property type="evidence" value="ECO:0007669"/>
    <property type="project" value="UniProtKB-KW"/>
</dbReference>
<dbReference type="KEGG" id="cvr:CHLNCDRAFT_133108"/>
<dbReference type="SMART" id="SM00490">
    <property type="entry name" value="HELICc"/>
    <property type="match status" value="1"/>
</dbReference>
<dbReference type="GO" id="GO:0016787">
    <property type="term" value="F:hydrolase activity"/>
    <property type="evidence" value="ECO:0007669"/>
    <property type="project" value="UniProtKB-KW"/>
</dbReference>
<dbReference type="InterPro" id="IPR001650">
    <property type="entry name" value="Helicase_C-like"/>
</dbReference>
<feature type="region of interest" description="Disordered" evidence="6">
    <location>
        <begin position="268"/>
        <end position="306"/>
    </location>
</feature>
<reference evidence="9 10" key="1">
    <citation type="journal article" date="2010" name="Plant Cell">
        <title>The Chlorella variabilis NC64A genome reveals adaptation to photosymbiosis, coevolution with viruses, and cryptic sex.</title>
        <authorList>
            <person name="Blanc G."/>
            <person name="Duncan G."/>
            <person name="Agarkova I."/>
            <person name="Borodovsky M."/>
            <person name="Gurnon J."/>
            <person name="Kuo A."/>
            <person name="Lindquist E."/>
            <person name="Lucas S."/>
            <person name="Pangilinan J."/>
            <person name="Polle J."/>
            <person name="Salamov A."/>
            <person name="Terry A."/>
            <person name="Yamada T."/>
            <person name="Dunigan D.D."/>
            <person name="Grigoriev I.V."/>
            <person name="Claverie J.M."/>
            <person name="Van Etten J.L."/>
        </authorList>
    </citation>
    <scope>NUCLEOTIDE SEQUENCE [LARGE SCALE GENOMIC DNA]</scope>
    <source>
        <strain evidence="9 10">NC64A</strain>
    </source>
</reference>
<dbReference type="GO" id="GO:0003723">
    <property type="term" value="F:RNA binding"/>
    <property type="evidence" value="ECO:0007669"/>
    <property type="project" value="TreeGrafter"/>
</dbReference>
<dbReference type="CDD" id="cd18787">
    <property type="entry name" value="SF2_C_DEAD"/>
    <property type="match status" value="1"/>
</dbReference>
<dbReference type="GeneID" id="17359559"/>
<dbReference type="SMART" id="SM00487">
    <property type="entry name" value="DEXDc"/>
    <property type="match status" value="1"/>
</dbReference>
<dbReference type="OrthoDB" id="10256233at2759"/>
<gene>
    <name evidence="9" type="ORF">CHLNCDRAFT_133108</name>
</gene>
<feature type="domain" description="Helicase C-terminal" evidence="8">
    <location>
        <begin position="371"/>
        <end position="523"/>
    </location>
</feature>
<keyword evidence="5" id="KW-0067">ATP-binding</keyword>
<evidence type="ECO:0000259" key="8">
    <source>
        <dbReference type="PROSITE" id="PS51194"/>
    </source>
</evidence>
<evidence type="ECO:0000259" key="7">
    <source>
        <dbReference type="PROSITE" id="PS51192"/>
    </source>
</evidence>
<sequence length="546" mass="59274">MMQPPSSSDSLEQLAELADLNRLQTALNTAIAAEDWQLAAGIRDLLRSLTGADGKLAADWQGLGIRDWLADRAESLGFTFPAEVQKRAAPVILDGDDCIIQSETGSGKTLSFLLPLLSRLSYPPHTFPDDLKGPAAVVVVPTRELGVQVVMMVYRLFGGSVNPGVPGLGGNMFDYHGPRGLKVKGLLMDSEVVLAKKESYLRGVHVLVGTPELIAEALSPPEAVEAVQHVDVVAVDEVDACFQSHPQEMELIMAAACQRPQPAQYEQQQQWEQQWEGQSQQQRWQQGDGDAQQWEAAGDGEPEQQRRHKPVVVLVGATLDEPLVEHVVEQGWVCDPVTVRVGGRMRIPSGLQHRCIVVGDEAEKVAAMCRQIRADLRGQSEDAAPARVMVFAGSQEQARQLSDPLRTVLWGDHKISVLLPEGTEPIKALHSFRDNKTTLLLATPAAARGLDLPAVSHVYNIELPLSPTDYLHRAGRSGRIGSAVQGVVTTVVTREELPRLQAMASELGVAVSEQAPLLPELPAEVEGGEADVDAARRGLEDLFNLY</sequence>
<dbReference type="InterPro" id="IPR011545">
    <property type="entry name" value="DEAD/DEAH_box_helicase_dom"/>
</dbReference>
<evidence type="ECO:0000313" key="9">
    <source>
        <dbReference type="EMBL" id="EFN59639.1"/>
    </source>
</evidence>
<keyword evidence="10" id="KW-1185">Reference proteome</keyword>
<dbReference type="RefSeq" id="XP_005851741.1">
    <property type="nucleotide sequence ID" value="XM_005851679.1"/>
</dbReference>
<evidence type="ECO:0000256" key="1">
    <source>
        <dbReference type="ARBA" id="ARBA00012552"/>
    </source>
</evidence>
<dbReference type="SUPFAM" id="SSF52540">
    <property type="entry name" value="P-loop containing nucleoside triphosphate hydrolases"/>
    <property type="match status" value="1"/>
</dbReference>
<dbReference type="eggNOG" id="KOG0340">
    <property type="taxonomic scope" value="Eukaryota"/>
</dbReference>
<evidence type="ECO:0000313" key="10">
    <source>
        <dbReference type="Proteomes" id="UP000008141"/>
    </source>
</evidence>
<dbReference type="Pfam" id="PF00270">
    <property type="entry name" value="DEAD"/>
    <property type="match status" value="1"/>
</dbReference>
<dbReference type="AlphaFoldDB" id="E1Z2D4"/>
<dbReference type="PANTHER" id="PTHR47963">
    <property type="entry name" value="DEAD-BOX ATP-DEPENDENT RNA HELICASE 47, MITOCHONDRIAL"/>
    <property type="match status" value="1"/>
</dbReference>
<protein>
    <recommendedName>
        <fullName evidence="1">RNA helicase</fullName>
        <ecNumber evidence="1">3.6.4.13</ecNumber>
    </recommendedName>
</protein>